<reference evidence="1 2" key="1">
    <citation type="journal article" date="2010" name="Int. J. Syst. Evol. Microbiol.">
        <title>Bacillus horneckiae sp. nov., isolated from a spacecraft-assembly clean room.</title>
        <authorList>
            <person name="Vaishampayan P."/>
            <person name="Probst A."/>
            <person name="Krishnamurthi S."/>
            <person name="Ghosh S."/>
            <person name="Osman S."/>
            <person name="McDowall A."/>
            <person name="Ruckmani A."/>
            <person name="Mayilraj S."/>
            <person name="Venkateswaran K."/>
        </authorList>
    </citation>
    <scope>NUCLEOTIDE SEQUENCE [LARGE SCALE GENOMIC DNA]</scope>
    <source>
        <strain evidence="2">1PO1SC</strain>
    </source>
</reference>
<name>A0A2N0ZF24_9BACI</name>
<dbReference type="SUPFAM" id="SSF56059">
    <property type="entry name" value="Glutathione synthetase ATP-binding domain-like"/>
    <property type="match status" value="1"/>
</dbReference>
<dbReference type="RefSeq" id="WP_066195806.1">
    <property type="nucleotide sequence ID" value="NZ_JARMMB010000038.1"/>
</dbReference>
<evidence type="ECO:0000313" key="1">
    <source>
        <dbReference type="EMBL" id="PKG28106.1"/>
    </source>
</evidence>
<organism evidence="1 2">
    <name type="scientific">Cytobacillus horneckiae</name>
    <dbReference type="NCBI Taxonomy" id="549687"/>
    <lineage>
        <taxon>Bacteria</taxon>
        <taxon>Bacillati</taxon>
        <taxon>Bacillota</taxon>
        <taxon>Bacilli</taxon>
        <taxon>Bacillales</taxon>
        <taxon>Bacillaceae</taxon>
        <taxon>Cytobacillus</taxon>
    </lineage>
</organism>
<sequence>MRSRYQIEITDESTGSVFLPNELEVKTALYHIAFGTISIDAKFRQQQDNRQKITISKDIAEKIKFPDMKIPLHLFIQDETLMIGPLIGIFTSGFTPFPMRPVGERTMFFAKLLSVSKNIGALPFLFGEKHINWEHGTINGLFYHLDGWKSIEVPIPNVIYDRLPNRKSERQEEQRQVKARLQSEYLIPWYNPGFFNKLDINERLQQEESILQYLPETQPFTSFSAIERMLADYGHVYIKPINGSLGLGIHQVIYDKHEHAYYCRYRDYKTDSNKLRKFPTLEALMTHVFAGKKLNRLLVQQGIHLLRKVQRPIDFRVHTNKDENGNWNVTAIAGKIAGTGSVTTHVKNGGEVKSINEIFEDKNEQVQAVDKLEKAAIALSKAIDEQIEGIIGEIGFDLGLDREGNVWLFEANSKPGRSIFNHPQLKDFDLLTRKLSLSFSIYLTEQMMASPEELFK</sequence>
<dbReference type="AlphaFoldDB" id="A0A2N0ZF24"/>
<accession>A0A2N0ZF24</accession>
<gene>
    <name evidence="1" type="ORF">CWS20_15380</name>
</gene>
<dbReference type="Gene3D" id="3.30.470.20">
    <property type="entry name" value="ATP-grasp fold, B domain"/>
    <property type="match status" value="1"/>
</dbReference>
<evidence type="ECO:0000313" key="2">
    <source>
        <dbReference type="Proteomes" id="UP000233343"/>
    </source>
</evidence>
<comment type="caution">
    <text evidence="1">The sequence shown here is derived from an EMBL/GenBank/DDBJ whole genome shotgun (WGS) entry which is preliminary data.</text>
</comment>
<dbReference type="EMBL" id="PISD01000032">
    <property type="protein sequence ID" value="PKG28106.1"/>
    <property type="molecule type" value="Genomic_DNA"/>
</dbReference>
<dbReference type="Proteomes" id="UP000233343">
    <property type="component" value="Unassembled WGS sequence"/>
</dbReference>
<keyword evidence="2" id="KW-1185">Reference proteome</keyword>
<protein>
    <submittedName>
        <fullName evidence="1">Glutathione synthetase</fullName>
    </submittedName>
</protein>
<dbReference type="Pfam" id="PF14398">
    <property type="entry name" value="ATPgrasp_YheCD"/>
    <property type="match status" value="1"/>
</dbReference>
<proteinExistence type="predicted"/>
<dbReference type="InterPro" id="IPR026838">
    <property type="entry name" value="YheC/D"/>
</dbReference>